<feature type="domain" description="Gram-positive cocci surface proteins LPxTG" evidence="6">
    <location>
        <begin position="292"/>
        <end position="325"/>
    </location>
</feature>
<evidence type="ECO:0000256" key="5">
    <source>
        <dbReference type="SAM" id="Phobius"/>
    </source>
</evidence>
<reference evidence="7 8" key="1">
    <citation type="submission" date="2013-08" db="EMBL/GenBank/DDBJ databases">
        <authorList>
            <person name="Weinstock G."/>
            <person name="Sodergren E."/>
            <person name="Wylie T."/>
            <person name="Fulton L."/>
            <person name="Fulton R."/>
            <person name="Fronick C."/>
            <person name="O'Laughlin M."/>
            <person name="Godfrey J."/>
            <person name="Miner T."/>
            <person name="Herter B."/>
            <person name="Appelbaum E."/>
            <person name="Cordes M."/>
            <person name="Lek S."/>
            <person name="Wollam A."/>
            <person name="Pepin K.H."/>
            <person name="Palsikar V.B."/>
            <person name="Mitreva M."/>
            <person name="Wilson R.K."/>
        </authorList>
    </citation>
    <scope>NUCLEOTIDE SEQUENCE [LARGE SCALE GENOMIC DNA]</scope>
    <source>
        <strain evidence="7 8">ATCC 14665</strain>
    </source>
</reference>
<keyword evidence="1" id="KW-0134">Cell wall</keyword>
<evidence type="ECO:0000256" key="3">
    <source>
        <dbReference type="ARBA" id="ARBA00022729"/>
    </source>
</evidence>
<dbReference type="AlphaFoldDB" id="U2RST2"/>
<evidence type="ECO:0000256" key="4">
    <source>
        <dbReference type="ARBA" id="ARBA00023088"/>
    </source>
</evidence>
<keyword evidence="5" id="KW-0472">Membrane</keyword>
<protein>
    <submittedName>
        <fullName evidence="7">LPXTG-motif protein cell wall anchor domain protein</fullName>
    </submittedName>
</protein>
<dbReference type="EMBL" id="AWVQ01000215">
    <property type="protein sequence ID" value="ERK71876.1"/>
    <property type="molecule type" value="Genomic_DNA"/>
</dbReference>
<keyword evidence="3" id="KW-0732">Signal</keyword>
<keyword evidence="5" id="KW-1133">Transmembrane helix</keyword>
<dbReference type="InterPro" id="IPR013783">
    <property type="entry name" value="Ig-like_fold"/>
</dbReference>
<sequence>MRLHRMERMGRFRALALVVVGVVTAGLAGAVIAAPASAAPSAELVLTATPDTPAELTAGTTIVFTYAVTNTGDAAFSGLDVTTVEISGTGTLSPATCVGLPLDPGASTTCTADYIVTQRDVDSGGIVHRAFVTATGNPGETIDTPTEELVIDTVRDPGLSLAKSVTPASGPVASGAVVTYSYTITNTGTVTVTALAVVEGAFTGTGTLGAISCPGTTLLPGEALTCTAPYTLTAADIARGTLSNTATATGGTPEETVVTSAASTATRTLAAVVVTPTPQPTASPSPIDPAVLADTGSTTALGGLIAAALLIGGAALVLMRRVRRV</sequence>
<gene>
    <name evidence="7" type="ORF">N136_01777</name>
</gene>
<dbReference type="InterPro" id="IPR055354">
    <property type="entry name" value="DUF7507"/>
</dbReference>
<evidence type="ECO:0000259" key="6">
    <source>
        <dbReference type="PROSITE" id="PS50847"/>
    </source>
</evidence>
<accession>U2RST2</accession>
<organism evidence="7 8">
    <name type="scientific">Leifsonia aquatica ATCC 14665</name>
    <dbReference type="NCBI Taxonomy" id="1358026"/>
    <lineage>
        <taxon>Bacteria</taxon>
        <taxon>Bacillati</taxon>
        <taxon>Actinomycetota</taxon>
        <taxon>Actinomycetes</taxon>
        <taxon>Micrococcales</taxon>
        <taxon>Microbacteriaceae</taxon>
        <taxon>Leifsonia</taxon>
    </lineage>
</organism>
<evidence type="ECO:0000256" key="2">
    <source>
        <dbReference type="ARBA" id="ARBA00022525"/>
    </source>
</evidence>
<feature type="transmembrane region" description="Helical" evidence="5">
    <location>
        <begin position="300"/>
        <end position="319"/>
    </location>
</feature>
<evidence type="ECO:0000256" key="1">
    <source>
        <dbReference type="ARBA" id="ARBA00022512"/>
    </source>
</evidence>
<dbReference type="Pfam" id="PF24346">
    <property type="entry name" value="DUF7507"/>
    <property type="match status" value="2"/>
</dbReference>
<dbReference type="GO" id="GO:0005975">
    <property type="term" value="P:carbohydrate metabolic process"/>
    <property type="evidence" value="ECO:0007669"/>
    <property type="project" value="UniProtKB-ARBA"/>
</dbReference>
<dbReference type="Gene3D" id="2.60.40.10">
    <property type="entry name" value="Immunoglobulins"/>
    <property type="match status" value="1"/>
</dbReference>
<dbReference type="Proteomes" id="UP000016605">
    <property type="component" value="Unassembled WGS sequence"/>
</dbReference>
<dbReference type="PROSITE" id="PS50847">
    <property type="entry name" value="GRAM_POS_ANCHORING"/>
    <property type="match status" value="1"/>
</dbReference>
<dbReference type="NCBIfam" id="TIGR01167">
    <property type="entry name" value="LPXTG_anchor"/>
    <property type="match status" value="1"/>
</dbReference>
<evidence type="ECO:0000313" key="8">
    <source>
        <dbReference type="Proteomes" id="UP000016605"/>
    </source>
</evidence>
<dbReference type="OrthoDB" id="134475at2"/>
<dbReference type="InterPro" id="IPR019931">
    <property type="entry name" value="LPXTG_anchor"/>
</dbReference>
<comment type="caution">
    <text evidence="7">The sequence shown here is derived from an EMBL/GenBank/DDBJ whole genome shotgun (WGS) entry which is preliminary data.</text>
</comment>
<proteinExistence type="predicted"/>
<keyword evidence="2" id="KW-0964">Secreted</keyword>
<dbReference type="PATRIC" id="fig|1358026.3.peg.1528"/>
<name>U2RST2_LEIAQ</name>
<keyword evidence="5" id="KW-0812">Transmembrane</keyword>
<dbReference type="HOGENOM" id="CLU_854690_0_0_11"/>
<evidence type="ECO:0000313" key="7">
    <source>
        <dbReference type="EMBL" id="ERK71876.1"/>
    </source>
</evidence>
<keyword evidence="4" id="KW-0572">Peptidoglycan-anchor</keyword>